<evidence type="ECO:0000313" key="1">
    <source>
        <dbReference type="EMBL" id="MED6214391.1"/>
    </source>
</evidence>
<accession>A0ABU6YY27</accession>
<name>A0ABU6YY27_9FABA</name>
<feature type="non-terminal residue" evidence="1">
    <location>
        <position position="140"/>
    </location>
</feature>
<dbReference type="Proteomes" id="UP001341840">
    <property type="component" value="Unassembled WGS sequence"/>
</dbReference>
<sequence>MVGWAPLGMVKAPLFIDDETRWCIRTGASGAYALAPNSSLGVPPKAIDAYALALGCVRIGSRNGLLGFACDLLVSLILFSHFRSEVCLLKPETLERTHQGIVRNGKRFKTRQKLAKIADNYIYSPKERLNANVPILLVFK</sequence>
<dbReference type="EMBL" id="JASCZI010244830">
    <property type="protein sequence ID" value="MED6214391.1"/>
    <property type="molecule type" value="Genomic_DNA"/>
</dbReference>
<evidence type="ECO:0000313" key="2">
    <source>
        <dbReference type="Proteomes" id="UP001341840"/>
    </source>
</evidence>
<protein>
    <submittedName>
        <fullName evidence="1">Uncharacterized protein</fullName>
    </submittedName>
</protein>
<proteinExistence type="predicted"/>
<keyword evidence="2" id="KW-1185">Reference proteome</keyword>
<comment type="caution">
    <text evidence="1">The sequence shown here is derived from an EMBL/GenBank/DDBJ whole genome shotgun (WGS) entry which is preliminary data.</text>
</comment>
<organism evidence="1 2">
    <name type="scientific">Stylosanthes scabra</name>
    <dbReference type="NCBI Taxonomy" id="79078"/>
    <lineage>
        <taxon>Eukaryota</taxon>
        <taxon>Viridiplantae</taxon>
        <taxon>Streptophyta</taxon>
        <taxon>Embryophyta</taxon>
        <taxon>Tracheophyta</taxon>
        <taxon>Spermatophyta</taxon>
        <taxon>Magnoliopsida</taxon>
        <taxon>eudicotyledons</taxon>
        <taxon>Gunneridae</taxon>
        <taxon>Pentapetalae</taxon>
        <taxon>rosids</taxon>
        <taxon>fabids</taxon>
        <taxon>Fabales</taxon>
        <taxon>Fabaceae</taxon>
        <taxon>Papilionoideae</taxon>
        <taxon>50 kb inversion clade</taxon>
        <taxon>dalbergioids sensu lato</taxon>
        <taxon>Dalbergieae</taxon>
        <taxon>Pterocarpus clade</taxon>
        <taxon>Stylosanthes</taxon>
    </lineage>
</organism>
<gene>
    <name evidence="1" type="ORF">PIB30_102535</name>
</gene>
<reference evidence="1 2" key="1">
    <citation type="journal article" date="2023" name="Plants (Basel)">
        <title>Bridging the Gap: Combining Genomics and Transcriptomics Approaches to Understand Stylosanthes scabra, an Orphan Legume from the Brazilian Caatinga.</title>
        <authorList>
            <person name="Ferreira-Neto J.R.C."/>
            <person name="da Silva M.D."/>
            <person name="Binneck E."/>
            <person name="de Melo N.F."/>
            <person name="da Silva R.H."/>
            <person name="de Melo A.L.T.M."/>
            <person name="Pandolfi V."/>
            <person name="Bustamante F.O."/>
            <person name="Brasileiro-Vidal A.C."/>
            <person name="Benko-Iseppon A.M."/>
        </authorList>
    </citation>
    <scope>NUCLEOTIDE SEQUENCE [LARGE SCALE GENOMIC DNA]</scope>
    <source>
        <tissue evidence="1">Leaves</tissue>
    </source>
</reference>